<dbReference type="InterPro" id="IPR001584">
    <property type="entry name" value="Integrase_cat-core"/>
</dbReference>
<dbReference type="Gene3D" id="3.30.420.10">
    <property type="entry name" value="Ribonuclease H-like superfamily/Ribonuclease H"/>
    <property type="match status" value="1"/>
</dbReference>
<dbReference type="STRING" id="456900.A0A151IAA6"/>
<evidence type="ECO:0000313" key="2">
    <source>
        <dbReference type="EMBL" id="KYM96059.1"/>
    </source>
</evidence>
<dbReference type="GO" id="GO:0015074">
    <property type="term" value="P:DNA integration"/>
    <property type="evidence" value="ECO:0007669"/>
    <property type="project" value="InterPro"/>
</dbReference>
<dbReference type="SUPFAM" id="SSF53098">
    <property type="entry name" value="Ribonuclease H-like"/>
    <property type="match status" value="1"/>
</dbReference>
<dbReference type="PROSITE" id="PS50994">
    <property type="entry name" value="INTEGRASE"/>
    <property type="match status" value="1"/>
</dbReference>
<dbReference type="PANTHER" id="PTHR46585:SF1">
    <property type="entry name" value="CHROMO DOMAIN-CONTAINING PROTEIN"/>
    <property type="match status" value="1"/>
</dbReference>
<dbReference type="PANTHER" id="PTHR46585">
    <property type="entry name" value="INTEGRASE CORE DOMAIN CONTAINING PROTEIN"/>
    <property type="match status" value="1"/>
</dbReference>
<keyword evidence="3" id="KW-1185">Reference proteome</keyword>
<dbReference type="Proteomes" id="UP000078542">
    <property type="component" value="Unassembled WGS sequence"/>
</dbReference>
<feature type="domain" description="Integrase catalytic" evidence="1">
    <location>
        <begin position="16"/>
        <end position="95"/>
    </location>
</feature>
<reference evidence="2 3" key="1">
    <citation type="submission" date="2016-03" db="EMBL/GenBank/DDBJ databases">
        <title>Cyphomyrmex costatus WGS genome.</title>
        <authorList>
            <person name="Nygaard S."/>
            <person name="Hu H."/>
            <person name="Boomsma J."/>
            <person name="Zhang G."/>
        </authorList>
    </citation>
    <scope>NUCLEOTIDE SEQUENCE [LARGE SCALE GENOMIC DNA]</scope>
    <source>
        <strain evidence="2">MS0001</strain>
        <tissue evidence="2">Whole body</tissue>
    </source>
</reference>
<organism evidence="2 3">
    <name type="scientific">Cyphomyrmex costatus</name>
    <dbReference type="NCBI Taxonomy" id="456900"/>
    <lineage>
        <taxon>Eukaryota</taxon>
        <taxon>Metazoa</taxon>
        <taxon>Ecdysozoa</taxon>
        <taxon>Arthropoda</taxon>
        <taxon>Hexapoda</taxon>
        <taxon>Insecta</taxon>
        <taxon>Pterygota</taxon>
        <taxon>Neoptera</taxon>
        <taxon>Endopterygota</taxon>
        <taxon>Hymenoptera</taxon>
        <taxon>Apocrita</taxon>
        <taxon>Aculeata</taxon>
        <taxon>Formicoidea</taxon>
        <taxon>Formicidae</taxon>
        <taxon>Myrmicinae</taxon>
        <taxon>Cyphomyrmex</taxon>
    </lineage>
</organism>
<name>A0A151IAA6_9HYME</name>
<evidence type="ECO:0000313" key="3">
    <source>
        <dbReference type="Proteomes" id="UP000078542"/>
    </source>
</evidence>
<sequence>MSEKRSLVEELHASARRKFPRRRVVVHGYDDLWQTDVVEMRPYTRFNRGYYYILTVIDVLSKHAWAMPLKAKSGNEVTRAIAKIIRDDRRCPKNL</sequence>
<dbReference type="InterPro" id="IPR012337">
    <property type="entry name" value="RNaseH-like_sf"/>
</dbReference>
<dbReference type="GO" id="GO:0003676">
    <property type="term" value="F:nucleic acid binding"/>
    <property type="evidence" value="ECO:0007669"/>
    <property type="project" value="InterPro"/>
</dbReference>
<dbReference type="EMBL" id="KQ978238">
    <property type="protein sequence ID" value="KYM96059.1"/>
    <property type="molecule type" value="Genomic_DNA"/>
</dbReference>
<evidence type="ECO:0000259" key="1">
    <source>
        <dbReference type="PROSITE" id="PS50994"/>
    </source>
</evidence>
<gene>
    <name evidence="2" type="ORF">ALC62_13292</name>
</gene>
<protein>
    <recommendedName>
        <fullName evidence="1">Integrase catalytic domain-containing protein</fullName>
    </recommendedName>
</protein>
<proteinExistence type="predicted"/>
<dbReference type="InterPro" id="IPR036397">
    <property type="entry name" value="RNaseH_sf"/>
</dbReference>
<accession>A0A151IAA6</accession>
<dbReference type="AlphaFoldDB" id="A0A151IAA6"/>